<dbReference type="GO" id="GO:0006508">
    <property type="term" value="P:proteolysis"/>
    <property type="evidence" value="ECO:0007669"/>
    <property type="project" value="UniProtKB-KW"/>
</dbReference>
<dbReference type="InterPro" id="IPR001915">
    <property type="entry name" value="Peptidase_M48"/>
</dbReference>
<feature type="transmembrane region" description="Helical" evidence="13">
    <location>
        <begin position="172"/>
        <end position="192"/>
    </location>
</feature>
<dbReference type="AlphaFoldDB" id="A0A2U9SBU4"/>
<evidence type="ECO:0000256" key="9">
    <source>
        <dbReference type="ARBA" id="ARBA00023049"/>
    </source>
</evidence>
<keyword evidence="5" id="KW-0479">Metal-binding</keyword>
<dbReference type="PANTHER" id="PTHR43221">
    <property type="entry name" value="PROTEASE HTPX"/>
    <property type="match status" value="1"/>
</dbReference>
<evidence type="ECO:0000256" key="2">
    <source>
        <dbReference type="ARBA" id="ARBA00022475"/>
    </source>
</evidence>
<comment type="similarity">
    <text evidence="11">Belongs to the peptidase M48 family.</text>
</comment>
<evidence type="ECO:0000259" key="14">
    <source>
        <dbReference type="Pfam" id="PF01435"/>
    </source>
</evidence>
<dbReference type="CDD" id="cd07339">
    <property type="entry name" value="M48B_HtpX_like"/>
    <property type="match status" value="1"/>
</dbReference>
<accession>A0A2U9SBU4</accession>
<keyword evidence="2" id="KW-1003">Cell membrane</keyword>
<evidence type="ECO:0000256" key="10">
    <source>
        <dbReference type="ARBA" id="ARBA00023136"/>
    </source>
</evidence>
<feature type="transmembrane region" description="Helical" evidence="13">
    <location>
        <begin position="50"/>
        <end position="67"/>
    </location>
</feature>
<dbReference type="OrthoDB" id="15218at2"/>
<evidence type="ECO:0000256" key="7">
    <source>
        <dbReference type="ARBA" id="ARBA00022833"/>
    </source>
</evidence>
<evidence type="ECO:0000256" key="11">
    <source>
        <dbReference type="RuleBase" id="RU003983"/>
    </source>
</evidence>
<keyword evidence="3 11" id="KW-0645">Protease</keyword>
<keyword evidence="16" id="KW-1185">Reference proteome</keyword>
<evidence type="ECO:0000256" key="6">
    <source>
        <dbReference type="ARBA" id="ARBA00022801"/>
    </source>
</evidence>
<keyword evidence="10 13" id="KW-0472">Membrane</keyword>
<evidence type="ECO:0000256" key="5">
    <source>
        <dbReference type="ARBA" id="ARBA00022723"/>
    </source>
</evidence>
<evidence type="ECO:0000256" key="13">
    <source>
        <dbReference type="SAM" id="Phobius"/>
    </source>
</evidence>
<evidence type="ECO:0000313" key="15">
    <source>
        <dbReference type="EMBL" id="AWU96954.1"/>
    </source>
</evidence>
<dbReference type="RefSeq" id="WP_111069689.1">
    <property type="nucleotide sequence ID" value="NZ_CP029832.1"/>
</dbReference>
<keyword evidence="4 13" id="KW-0812">Transmembrane</keyword>
<feature type="domain" description="Peptidase M48" evidence="14">
    <location>
        <begin position="87"/>
        <end position="288"/>
    </location>
</feature>
<evidence type="ECO:0000256" key="1">
    <source>
        <dbReference type="ARBA" id="ARBA00004651"/>
    </source>
</evidence>
<dbReference type="GO" id="GO:0046872">
    <property type="term" value="F:metal ion binding"/>
    <property type="evidence" value="ECO:0007669"/>
    <property type="project" value="UniProtKB-KW"/>
</dbReference>
<organism evidence="15 16">
    <name type="scientific">Azospirillum ramasamyi</name>
    <dbReference type="NCBI Taxonomy" id="682998"/>
    <lineage>
        <taxon>Bacteria</taxon>
        <taxon>Pseudomonadati</taxon>
        <taxon>Pseudomonadota</taxon>
        <taxon>Alphaproteobacteria</taxon>
        <taxon>Rhodospirillales</taxon>
        <taxon>Azospirillaceae</taxon>
        <taxon>Azospirillum</taxon>
    </lineage>
</organism>
<keyword evidence="15" id="KW-0614">Plasmid</keyword>
<feature type="transmembrane region" description="Helical" evidence="13">
    <location>
        <begin position="23"/>
        <end position="44"/>
    </location>
</feature>
<evidence type="ECO:0000256" key="8">
    <source>
        <dbReference type="ARBA" id="ARBA00022989"/>
    </source>
</evidence>
<sequence>MRTIMHVGHLDEQELRRNKLRNVAQSILLVAGLTLLAATIGWLLFGPAGILWVILLLGTALAFGRNVSPQVMLRLYGAQRLGWAELPEVQRALAVLAQRAGLPSIPELHYLSTPVPNAFTVGSPRSSAIVLTDGLLRSLNLRELIGVLAHEISHIRNHDLFIMGLADIISRVTGAMAVTGMILLFASLPLMLAQQANFPWLLIALLIGAPSVNTLIQLNLSRTREFDADLDAAAITGDPLGLASALAKLRRYDPGFWENMLFPGRRTPHPSVLRTHPATDERIARLLALQQAAPLPSPFGEQPVTPPGHLAPPTHRPRWRSSGLWH</sequence>
<keyword evidence="7 11" id="KW-0862">Zinc</keyword>
<reference evidence="15 16" key="1">
    <citation type="submission" date="2018-06" db="EMBL/GenBank/DDBJ databases">
        <title>Complete genome sequencing of Azospirillum sp. M2T2B2.</title>
        <authorList>
            <person name="Heo J."/>
            <person name="Kim S.-J."/>
            <person name="Kwon S.-W."/>
            <person name="Anandham R."/>
        </authorList>
    </citation>
    <scope>NUCLEOTIDE SEQUENCE [LARGE SCALE GENOMIC DNA]</scope>
    <source>
        <strain evidence="15 16">M2T2B2</strain>
        <plasmid evidence="15 16">unnamed2</plasmid>
    </source>
</reference>
<feature type="region of interest" description="Disordered" evidence="12">
    <location>
        <begin position="296"/>
        <end position="326"/>
    </location>
</feature>
<dbReference type="KEGG" id="azm:DM194_22120"/>
<geneLocation type="plasmid" evidence="15 16">
    <name>unnamed2</name>
</geneLocation>
<dbReference type="InterPro" id="IPR050083">
    <property type="entry name" value="HtpX_protease"/>
</dbReference>
<evidence type="ECO:0000256" key="3">
    <source>
        <dbReference type="ARBA" id="ARBA00022670"/>
    </source>
</evidence>
<dbReference type="GO" id="GO:0004222">
    <property type="term" value="F:metalloendopeptidase activity"/>
    <property type="evidence" value="ECO:0007669"/>
    <property type="project" value="InterPro"/>
</dbReference>
<keyword evidence="6 11" id="KW-0378">Hydrolase</keyword>
<feature type="transmembrane region" description="Helical" evidence="13">
    <location>
        <begin position="198"/>
        <end position="216"/>
    </location>
</feature>
<gene>
    <name evidence="15" type="ORF">DM194_22120</name>
</gene>
<dbReference type="EMBL" id="CP029832">
    <property type="protein sequence ID" value="AWU96954.1"/>
    <property type="molecule type" value="Genomic_DNA"/>
</dbReference>
<dbReference type="Proteomes" id="UP000249605">
    <property type="component" value="Plasmid unnamed2"/>
</dbReference>
<dbReference type="GO" id="GO:0005886">
    <property type="term" value="C:plasma membrane"/>
    <property type="evidence" value="ECO:0007669"/>
    <property type="project" value="UniProtKB-SubCell"/>
</dbReference>
<dbReference type="PANTHER" id="PTHR43221:SF1">
    <property type="entry name" value="PROTEASE HTPX"/>
    <property type="match status" value="1"/>
</dbReference>
<dbReference type="Pfam" id="PF01435">
    <property type="entry name" value="Peptidase_M48"/>
    <property type="match status" value="1"/>
</dbReference>
<evidence type="ECO:0000256" key="12">
    <source>
        <dbReference type="SAM" id="MobiDB-lite"/>
    </source>
</evidence>
<comment type="cofactor">
    <cofactor evidence="11">
        <name>Zn(2+)</name>
        <dbReference type="ChEBI" id="CHEBI:29105"/>
    </cofactor>
    <text evidence="11">Binds 1 zinc ion per subunit.</text>
</comment>
<evidence type="ECO:0000256" key="4">
    <source>
        <dbReference type="ARBA" id="ARBA00022692"/>
    </source>
</evidence>
<dbReference type="Gene3D" id="3.30.2010.10">
    <property type="entry name" value="Metalloproteases ('zincins'), catalytic domain"/>
    <property type="match status" value="1"/>
</dbReference>
<evidence type="ECO:0000313" key="16">
    <source>
        <dbReference type="Proteomes" id="UP000249605"/>
    </source>
</evidence>
<comment type="subcellular location">
    <subcellularLocation>
        <location evidence="1">Cell membrane</location>
        <topology evidence="1">Multi-pass membrane protein</topology>
    </subcellularLocation>
</comment>
<keyword evidence="9 11" id="KW-0482">Metalloprotease</keyword>
<proteinExistence type="inferred from homology"/>
<keyword evidence="8 13" id="KW-1133">Transmembrane helix</keyword>
<protein>
    <submittedName>
        <fullName evidence="15">Peptidase M48</fullName>
    </submittedName>
</protein>
<name>A0A2U9SBU4_9PROT</name>